<name>A0A173H0V1_9BACT</name>
<organism evidence="1">
    <name type="scientific">Polyangium spumosum</name>
    <dbReference type="NCBI Taxonomy" id="889282"/>
    <lineage>
        <taxon>Bacteria</taxon>
        <taxon>Pseudomonadati</taxon>
        <taxon>Myxococcota</taxon>
        <taxon>Polyangia</taxon>
        <taxon>Polyangiales</taxon>
        <taxon>Polyangiaceae</taxon>
        <taxon>Polyangium</taxon>
    </lineage>
</organism>
<protein>
    <recommendedName>
        <fullName evidence="2">Acetoacetate decarboxylase</fullName>
    </recommendedName>
</protein>
<evidence type="ECO:0008006" key="2">
    <source>
        <dbReference type="Google" id="ProtNLM"/>
    </source>
</evidence>
<dbReference type="AlphaFoldDB" id="A0A173H0V1"/>
<evidence type="ECO:0000313" key="1">
    <source>
        <dbReference type="EMBL" id="ANI24097.1"/>
    </source>
</evidence>
<dbReference type="InterPro" id="IPR023375">
    <property type="entry name" value="ADC_dom_sf"/>
</dbReference>
<reference evidence="1" key="1">
    <citation type="journal article" date="2016" name="Org. Lett.">
        <title>Isolation, Structure Elucidation, Biosynthesis, and Synthesis of Antalid, a Secondary Metabolite from Polyangium species.</title>
        <authorList>
            <person name="Tautz T."/>
            <person name="Hoffmann J."/>
            <person name="Hoffmann T."/>
            <person name="Steinmetz H."/>
            <person name="Washausen P."/>
            <person name="Kunze B."/>
            <person name="Huch V."/>
            <person name="Kitsche A."/>
            <person name="Reichenbach H."/>
            <person name="Hofle G."/>
            <person name="Muller R."/>
            <person name="Kalesse M."/>
        </authorList>
    </citation>
    <scope>NUCLEOTIDE SEQUENCE</scope>
    <source>
        <strain evidence="1">Pl sm9</strain>
    </source>
</reference>
<sequence length="324" mass="35596">MSVGVGKYVERPDNQALAQPLALSSATLYLFPVEADVRRLQVVCDRFLNRPSFGVCDYRVYSSRVIFTLARFGVTRAESPPDAQRGFFSVAAAGVWIPALSTRPTGPSPLTNRPVVFPYYSFLDEGHVVVTGREVWGIPSELAHLEVPYDAASASVFRVSPVVIDRFGPRTLGRTEQLFQITKVPGTSRALFDKVWEDPLEAGAGLSDRLFGGPETAGPESSVRLDLSRSMASGLTFALLKQFRDAERPERACYQSGVEARATIKRFRRAGVLDGRFALNLKVADSHPMIEEMGLATGSFDDLVGLFVDMDAVLENGFELWRAP</sequence>
<dbReference type="EMBL" id="KU245058">
    <property type="protein sequence ID" value="ANI24097.1"/>
    <property type="molecule type" value="Genomic_DNA"/>
</dbReference>
<accession>A0A173H0V1</accession>
<proteinExistence type="predicted"/>
<dbReference type="SUPFAM" id="SSF160104">
    <property type="entry name" value="Acetoacetate decarboxylase-like"/>
    <property type="match status" value="1"/>
</dbReference>